<feature type="domain" description="TonB-dependent receptor plug" evidence="15">
    <location>
        <begin position="51"/>
        <end position="158"/>
    </location>
</feature>
<dbReference type="GO" id="GO:0006811">
    <property type="term" value="P:monoatomic ion transport"/>
    <property type="evidence" value="ECO:0007669"/>
    <property type="project" value="UniProtKB-KW"/>
</dbReference>
<comment type="caution">
    <text evidence="16">The sequence shown here is derived from an EMBL/GenBank/DDBJ whole genome shotgun (WGS) entry which is preliminary data.</text>
</comment>
<keyword evidence="8 10" id="KW-0472">Membrane</keyword>
<evidence type="ECO:0000313" key="16">
    <source>
        <dbReference type="EMBL" id="KAA9130302.1"/>
    </source>
</evidence>
<feature type="signal peptide" evidence="13">
    <location>
        <begin position="1"/>
        <end position="24"/>
    </location>
</feature>
<keyword evidence="4 10" id="KW-0812">Transmembrane</keyword>
<dbReference type="InterPro" id="IPR037066">
    <property type="entry name" value="Plug_dom_sf"/>
</dbReference>
<evidence type="ECO:0000259" key="14">
    <source>
        <dbReference type="Pfam" id="PF00593"/>
    </source>
</evidence>
<dbReference type="CDD" id="cd01347">
    <property type="entry name" value="ligand_gated_channel"/>
    <property type="match status" value="1"/>
</dbReference>
<dbReference type="Pfam" id="PF00593">
    <property type="entry name" value="TonB_dep_Rec_b-barrel"/>
    <property type="match status" value="1"/>
</dbReference>
<keyword evidence="3 10" id="KW-1134">Transmembrane beta strand</keyword>
<evidence type="ECO:0000256" key="8">
    <source>
        <dbReference type="ARBA" id="ARBA00023136"/>
    </source>
</evidence>
<evidence type="ECO:0000259" key="15">
    <source>
        <dbReference type="Pfam" id="PF07715"/>
    </source>
</evidence>
<dbReference type="Proteomes" id="UP000325372">
    <property type="component" value="Unassembled WGS sequence"/>
</dbReference>
<dbReference type="InterPro" id="IPR000531">
    <property type="entry name" value="Beta-barrel_TonB"/>
</dbReference>
<dbReference type="InterPro" id="IPR036942">
    <property type="entry name" value="Beta-barrel_TonB_sf"/>
</dbReference>
<evidence type="ECO:0000313" key="17">
    <source>
        <dbReference type="Proteomes" id="UP000325372"/>
    </source>
</evidence>
<evidence type="ECO:0000256" key="12">
    <source>
        <dbReference type="SAM" id="MobiDB-lite"/>
    </source>
</evidence>
<dbReference type="InterPro" id="IPR039426">
    <property type="entry name" value="TonB-dep_rcpt-like"/>
</dbReference>
<dbReference type="Gene3D" id="2.40.170.20">
    <property type="entry name" value="TonB-dependent receptor, beta-barrel domain"/>
    <property type="match status" value="1"/>
</dbReference>
<dbReference type="PROSITE" id="PS52016">
    <property type="entry name" value="TONB_DEPENDENT_REC_3"/>
    <property type="match status" value="1"/>
</dbReference>
<keyword evidence="6" id="KW-0406">Ion transport</keyword>
<evidence type="ECO:0000256" key="13">
    <source>
        <dbReference type="SAM" id="SignalP"/>
    </source>
</evidence>
<accession>A0A5N0T613</accession>
<keyword evidence="5 13" id="KW-0732">Signal</keyword>
<keyword evidence="2 10" id="KW-0813">Transport</keyword>
<evidence type="ECO:0000256" key="2">
    <source>
        <dbReference type="ARBA" id="ARBA00022448"/>
    </source>
</evidence>
<feature type="region of interest" description="Disordered" evidence="12">
    <location>
        <begin position="210"/>
        <end position="229"/>
    </location>
</feature>
<sequence>MYPNLNCVRAACLLSGFFVLGAQAQVNEPDDEAPLDLGETVVTAALTPLAVNDVAASVTIITREQIEQKQARYLSDLLRDVPGFAVSQSGGPGALTQVRVRGTEANQLLVLIDGIRANDPAGADEFQFAYALTDDIERIEIVRGPQSATWGSDAVGAVVNIIRRRDRTGSWVNGRAEGGSFGTVDLAASGGFSAGATRVTAGVSHYDTDGTNISRQGDEKDGSTNTTADLGVDVGLGQGWALRFTGRHVEAENEFDGTDFVVTGLPIDGDQYTEAERNYLSGEARFEPADSRWSGNAFVGWTDTDNQNYAFGAWDSATGAEVLEARLRGSVLLDGAADDQQHRLSAGIDRIDSDFSQRGIDYGFGNPNQDQSTDQTGYQLEYIGQLFEGFTWTASGRYDDFSDWDAITTWKVAASHQVTDIVRARGSVGTGFKAPTFTERFGFYPDQFIGNPGLVPEESTGWEVGLEARWLDGDLGLDVAWFDQVLENEIDGFVFDPDTFLYTAANRDADSDRSGLEVVFDAAPLESLLLDLHYTYLDASEDLPGGGTQREVRRPRHQAGLTANWAFGDGRGNLNLDIDYTGEQYDVFYDPATFVSSQVKLDAYTVVDLAASWRLTRSLELIGRVDNLGDEDYEEVYGYTRPGRAFYGGLRGRFDF</sequence>
<dbReference type="AlphaFoldDB" id="A0A5N0T613"/>
<evidence type="ECO:0000256" key="11">
    <source>
        <dbReference type="RuleBase" id="RU003357"/>
    </source>
</evidence>
<evidence type="ECO:0000256" key="1">
    <source>
        <dbReference type="ARBA" id="ARBA00004571"/>
    </source>
</evidence>
<evidence type="ECO:0000256" key="3">
    <source>
        <dbReference type="ARBA" id="ARBA00022452"/>
    </source>
</evidence>
<reference evidence="16 17" key="1">
    <citation type="submission" date="2019-09" db="EMBL/GenBank/DDBJ databases">
        <title>Wenzhouxiangella sp. Genome sequencing and assembly.</title>
        <authorList>
            <person name="Zhang R."/>
        </authorList>
    </citation>
    <scope>NUCLEOTIDE SEQUENCE [LARGE SCALE GENOMIC DNA]</scope>
    <source>
        <strain evidence="16 17">W260</strain>
    </source>
</reference>
<name>A0A5N0T613_9GAMM</name>
<dbReference type="Pfam" id="PF07715">
    <property type="entry name" value="Plug"/>
    <property type="match status" value="1"/>
</dbReference>
<evidence type="ECO:0000256" key="5">
    <source>
        <dbReference type="ARBA" id="ARBA00022729"/>
    </source>
</evidence>
<evidence type="ECO:0000256" key="10">
    <source>
        <dbReference type="PROSITE-ProRule" id="PRU01360"/>
    </source>
</evidence>
<dbReference type="PANTHER" id="PTHR30069">
    <property type="entry name" value="TONB-DEPENDENT OUTER MEMBRANE RECEPTOR"/>
    <property type="match status" value="1"/>
</dbReference>
<feature type="domain" description="TonB-dependent receptor-like beta-barrel" evidence="14">
    <location>
        <begin position="191"/>
        <end position="628"/>
    </location>
</feature>
<dbReference type="SUPFAM" id="SSF56935">
    <property type="entry name" value="Porins"/>
    <property type="match status" value="1"/>
</dbReference>
<comment type="similarity">
    <text evidence="10 11">Belongs to the TonB-dependent receptor family.</text>
</comment>
<dbReference type="RefSeq" id="WP_150864967.1">
    <property type="nucleotide sequence ID" value="NZ_VYXP01000008.1"/>
</dbReference>
<dbReference type="Gene3D" id="2.170.130.10">
    <property type="entry name" value="TonB-dependent receptor, plug domain"/>
    <property type="match status" value="1"/>
</dbReference>
<comment type="subcellular location">
    <subcellularLocation>
        <location evidence="1 10">Cell outer membrane</location>
        <topology evidence="1 10">Multi-pass membrane protein</topology>
    </subcellularLocation>
</comment>
<dbReference type="GO" id="GO:0015889">
    <property type="term" value="P:cobalamin transport"/>
    <property type="evidence" value="ECO:0007669"/>
    <property type="project" value="TreeGrafter"/>
</dbReference>
<evidence type="ECO:0000256" key="9">
    <source>
        <dbReference type="ARBA" id="ARBA00023237"/>
    </source>
</evidence>
<dbReference type="InterPro" id="IPR012910">
    <property type="entry name" value="Plug_dom"/>
</dbReference>
<dbReference type="PANTHER" id="PTHR30069:SF53">
    <property type="entry name" value="COLICIN I RECEPTOR-RELATED"/>
    <property type="match status" value="1"/>
</dbReference>
<keyword evidence="7 11" id="KW-0798">TonB box</keyword>
<proteinExistence type="inferred from homology"/>
<dbReference type="EMBL" id="VYXP01000008">
    <property type="protein sequence ID" value="KAA9130302.1"/>
    <property type="molecule type" value="Genomic_DNA"/>
</dbReference>
<evidence type="ECO:0000256" key="7">
    <source>
        <dbReference type="ARBA" id="ARBA00023077"/>
    </source>
</evidence>
<evidence type="ECO:0000256" key="6">
    <source>
        <dbReference type="ARBA" id="ARBA00023065"/>
    </source>
</evidence>
<protein>
    <submittedName>
        <fullName evidence="16">TonB-dependent receptor</fullName>
    </submittedName>
</protein>
<keyword evidence="17" id="KW-1185">Reference proteome</keyword>
<keyword evidence="9 10" id="KW-0998">Cell outer membrane</keyword>
<gene>
    <name evidence="16" type="ORF">F3N42_13265</name>
</gene>
<feature type="chain" id="PRO_5024389153" evidence="13">
    <location>
        <begin position="25"/>
        <end position="656"/>
    </location>
</feature>
<organism evidence="16 17">
    <name type="scientific">Marinihelvus fidelis</name>
    <dbReference type="NCBI Taxonomy" id="2613842"/>
    <lineage>
        <taxon>Bacteria</taxon>
        <taxon>Pseudomonadati</taxon>
        <taxon>Pseudomonadota</taxon>
        <taxon>Gammaproteobacteria</taxon>
        <taxon>Chromatiales</taxon>
        <taxon>Wenzhouxiangellaceae</taxon>
        <taxon>Marinihelvus</taxon>
    </lineage>
</organism>
<keyword evidence="16" id="KW-0675">Receptor</keyword>
<dbReference type="GO" id="GO:0009279">
    <property type="term" value="C:cell outer membrane"/>
    <property type="evidence" value="ECO:0007669"/>
    <property type="project" value="UniProtKB-SubCell"/>
</dbReference>
<evidence type="ECO:0000256" key="4">
    <source>
        <dbReference type="ARBA" id="ARBA00022692"/>
    </source>
</evidence>